<sequence>MNQRIVIDAQALSFVQGQAYKINSTVYEARYPDWDFGRLVFVDTSGPAWSPGILTYLSDLSGKANWQSGYAKDIPLADVNQDMQLSTFHLAAIGYQYNIEEVNTALNVVGGTLTNRRARAARLAYTKFMWDLTIQGSAEKGKNGLINQSGVTPVAATADGTGSARHWIANDGTVTKTAAQILRDINQALTGTNTATNALEYADTILLPVEAYNLIASTPFNALGNDTILTWLLRTNVYTLATGRPLTIRAVPFLRTASTQTVVGGGRMVAYKNDENYVKLNLPMPHQFLPVYPDGPLNFQIPGIFRTGGIELMTTATFYYLDGILPAP</sequence>
<name>A0A822UUV5_AGRTU</name>
<dbReference type="AlphaFoldDB" id="A0A822UUV5"/>
<protein>
    <submittedName>
        <fullName evidence="1">Uncharacterized protein</fullName>
    </submittedName>
</protein>
<evidence type="ECO:0000313" key="2">
    <source>
        <dbReference type="Proteomes" id="UP000192074"/>
    </source>
</evidence>
<organism evidence="1 2">
    <name type="scientific">Agrobacterium tumefaciens str. B6</name>
    <dbReference type="NCBI Taxonomy" id="1183423"/>
    <lineage>
        <taxon>Bacteria</taxon>
        <taxon>Pseudomonadati</taxon>
        <taxon>Pseudomonadota</taxon>
        <taxon>Alphaproteobacteria</taxon>
        <taxon>Hyphomicrobiales</taxon>
        <taxon>Rhizobiaceae</taxon>
        <taxon>Rhizobium/Agrobacterium group</taxon>
        <taxon>Agrobacterium</taxon>
        <taxon>Agrobacterium tumefaciens complex</taxon>
    </lineage>
</organism>
<evidence type="ECO:0000313" key="1">
    <source>
        <dbReference type="EMBL" id="CVI15241.1"/>
    </source>
</evidence>
<dbReference type="Proteomes" id="UP000192074">
    <property type="component" value="Unassembled WGS sequence"/>
</dbReference>
<dbReference type="EMBL" id="FCNL01000011">
    <property type="protein sequence ID" value="CVI15241.1"/>
    <property type="molecule type" value="Genomic_DNA"/>
</dbReference>
<comment type="caution">
    <text evidence="1">The sequence shown here is derived from an EMBL/GenBank/DDBJ whole genome shotgun (WGS) entry which is preliminary data.</text>
</comment>
<accession>A0A822UUV5</accession>
<dbReference type="InterPro" id="IPR020049">
    <property type="entry name" value="Major_capsid-like"/>
</dbReference>
<dbReference type="RefSeq" id="WP_060723207.1">
    <property type="nucleotide sequence ID" value="NZ_LMVK01000004.1"/>
</dbReference>
<gene>
    <name evidence="1" type="ORF">AGR4A_Cc190036</name>
</gene>
<proteinExistence type="predicted"/>
<reference evidence="1 2" key="1">
    <citation type="submission" date="2016-01" db="EMBL/GenBank/DDBJ databases">
        <authorList>
            <person name="Regsiter A."/>
            <person name="william w."/>
        </authorList>
    </citation>
    <scope>NUCLEOTIDE SEQUENCE [LARGE SCALE GENOMIC DNA]</scope>
    <source>
        <strain evidence="1 2">B6</strain>
    </source>
</reference>
<dbReference type="PIRSF" id="PIRSF029202">
    <property type="entry name" value="UCP029202"/>
    <property type="match status" value="1"/>
</dbReference>
<dbReference type="Pfam" id="PF09950">
    <property type="entry name" value="Major_capside"/>
    <property type="match status" value="1"/>
</dbReference>